<keyword evidence="1 3" id="KW-0378">Hydrolase</keyword>
<dbReference type="Proteomes" id="UP001056648">
    <property type="component" value="Chromosome 1"/>
</dbReference>
<dbReference type="SUPFAM" id="SSF56925">
    <property type="entry name" value="OMPA-like"/>
    <property type="match status" value="1"/>
</dbReference>
<proteinExistence type="inferred from homology"/>
<evidence type="ECO:0000256" key="1">
    <source>
        <dbReference type="PIRNR" id="PIRNR029681"/>
    </source>
</evidence>
<name>A0ABY4VJM4_9BURK</name>
<keyword evidence="4" id="KW-1185">Reference proteome</keyword>
<evidence type="ECO:0000256" key="2">
    <source>
        <dbReference type="SAM" id="SignalP"/>
    </source>
</evidence>
<accession>A0ABY4VJM4</accession>
<dbReference type="EC" id="3.1.1.77" evidence="1"/>
<dbReference type="Gene3D" id="2.40.160.20">
    <property type="match status" value="1"/>
</dbReference>
<feature type="chain" id="PRO_5046721789" description="Lipid A deacylase" evidence="2">
    <location>
        <begin position="43"/>
        <end position="199"/>
    </location>
</feature>
<dbReference type="GO" id="GO:0016787">
    <property type="term" value="F:hydrolase activity"/>
    <property type="evidence" value="ECO:0007669"/>
    <property type="project" value="UniProtKB-KW"/>
</dbReference>
<reference evidence="3" key="1">
    <citation type="submission" date="2022-06" db="EMBL/GenBank/DDBJ databases">
        <title>Complete genome sequence and characterization of Cupriavidus gilardii QJ1 isolated from contaminating cells.</title>
        <authorList>
            <person name="Qi J."/>
        </authorList>
    </citation>
    <scope>NUCLEOTIDE SEQUENCE</scope>
    <source>
        <strain evidence="3">QJ1</strain>
    </source>
</reference>
<evidence type="ECO:0000313" key="4">
    <source>
        <dbReference type="Proteomes" id="UP001056648"/>
    </source>
</evidence>
<keyword evidence="1" id="KW-0472">Membrane</keyword>
<evidence type="ECO:0000313" key="3">
    <source>
        <dbReference type="EMBL" id="USE77424.1"/>
    </source>
</evidence>
<comment type="similarity">
    <text evidence="1">Belongs to the PagL family.</text>
</comment>
<dbReference type="RefSeq" id="WP_232963302.1">
    <property type="nucleotide sequence ID" value="NZ_CP098735.1"/>
</dbReference>
<feature type="signal peptide" evidence="2">
    <location>
        <begin position="1"/>
        <end position="42"/>
    </location>
</feature>
<organism evidence="3 4">
    <name type="scientific">Cupriavidus gilardii</name>
    <dbReference type="NCBI Taxonomy" id="82541"/>
    <lineage>
        <taxon>Bacteria</taxon>
        <taxon>Pseudomonadati</taxon>
        <taxon>Pseudomonadota</taxon>
        <taxon>Betaproteobacteria</taxon>
        <taxon>Burkholderiales</taxon>
        <taxon>Burkholderiaceae</taxon>
        <taxon>Cupriavidus</taxon>
    </lineage>
</organism>
<comment type="catalytic activity">
    <reaction evidence="1">
        <text>a 3-(acyloxy)acyl derivative of bacterial toxin + H2O = a 3-hydroxyacyl derivative of bacterial toxin + a fatty acid + H(+)</text>
        <dbReference type="Rhea" id="RHEA:12032"/>
        <dbReference type="ChEBI" id="CHEBI:15377"/>
        <dbReference type="ChEBI" id="CHEBI:15378"/>
        <dbReference type="ChEBI" id="CHEBI:28868"/>
        <dbReference type="ChEBI" id="CHEBI:136853"/>
        <dbReference type="ChEBI" id="CHEBI:140675"/>
        <dbReference type="EC" id="3.1.1.77"/>
    </reaction>
</comment>
<comment type="subcellular location">
    <subcellularLocation>
        <location evidence="1">Cell outer membrane</location>
        <topology evidence="1">Multi-pass membrane protein</topology>
    </subcellularLocation>
</comment>
<dbReference type="Pfam" id="PF09411">
    <property type="entry name" value="PagL"/>
    <property type="match status" value="1"/>
</dbReference>
<keyword evidence="1" id="KW-0998">Cell outer membrane</keyword>
<comment type="subunit">
    <text evidence="1">Homodimer.</text>
</comment>
<keyword evidence="2" id="KW-0732">Signal</keyword>
<dbReference type="InterPro" id="IPR011250">
    <property type="entry name" value="OMP/PagP_B-barrel"/>
</dbReference>
<gene>
    <name evidence="3" type="ORF">NDR89_09300</name>
</gene>
<sequence>MPFDDDPFARLSRRPSPSRQSMRALRWLAALPLLIAGTAAWADPTVQIAYGTDSRTDVRKVDIAFGWDSGYGWGDPTGLRLGLLWEVNVARWDSTSDANPRNLWEIGAQPVLRLAWQRHRWVPFLEASIGVRLMSGTRTSDNHTMSTAFQFSDMAGVGIAFGKDQRFAVGYRYQHISNAGIKKPNPGSDFHTAYLRYRF</sequence>
<dbReference type="EMBL" id="CP098735">
    <property type="protein sequence ID" value="USE77424.1"/>
    <property type="molecule type" value="Genomic_DNA"/>
</dbReference>
<dbReference type="PIRSF" id="PIRSF029681">
    <property type="entry name" value="PagL"/>
    <property type="match status" value="1"/>
</dbReference>
<dbReference type="InterPro" id="IPR018550">
    <property type="entry name" value="Lipid-A_deacylase-rel"/>
</dbReference>
<comment type="function">
    <text evidence="1">Has lipid A 3-O-deacylase activity. Hydrolyzes the ester bond at the 3 position of lipid A, a bioactive component of lipopolysaccharide (LPS), thereby releasing the primary fatty acyl moiety.</text>
</comment>
<protein>
    <recommendedName>
        <fullName evidence="1">Lipid A deacylase</fullName>
        <ecNumber evidence="1">3.1.1.77</ecNumber>
    </recommendedName>
    <alternativeName>
        <fullName evidence="1">LPS 3-O-deacylase</fullName>
    </alternativeName>
    <alternativeName>
        <fullName evidence="1">Outer membrane enzyme</fullName>
    </alternativeName>
</protein>